<accession>A0AA41S8Z8</accession>
<dbReference type="GO" id="GO:0035312">
    <property type="term" value="F:5'-3' DNA exonuclease activity"/>
    <property type="evidence" value="ECO:0007669"/>
    <property type="project" value="TreeGrafter"/>
</dbReference>
<dbReference type="EMBL" id="JAJJMA010122529">
    <property type="protein sequence ID" value="MCL7032356.1"/>
    <property type="molecule type" value="Genomic_DNA"/>
</dbReference>
<proteinExistence type="predicted"/>
<dbReference type="Gene3D" id="1.10.150.650">
    <property type="match status" value="1"/>
</dbReference>
<sequence length="362" mass="40090">MIELCSTANLKASFCHPISNNNNLISLKHQLAIHAKASFNFPCYINLAVLVDESQSSTAEDDSLLFFLLESASRCEELENRLANIREGRYLRAKNMLSLLSDLNMPLKWENVVKIAGNGVAPGRLHVARAMVEAGHVENLKQAFNRYMYDGGPAYSTGNELNAEEVVELICQTGGVAALAHPWALKNHVGVIRRLKAAGLHGIEVYRTFSDLADTYGLIKLGGSDYHGKGNHDESDLGSVNLPVTALHEFLKLARPIWCDAVKSILQSFAEDPSVLNPEKLARYGKIKNLKESLNSGENIVDVCLSSWLIDRFVFYGCRRTKASTMGGWLSDKIVQVVTSFGWFTNPFSSLKSKCMSKDRHL</sequence>
<protein>
    <submittedName>
        <fullName evidence="1">Uncharacterized protein</fullName>
    </submittedName>
</protein>
<keyword evidence="2" id="KW-1185">Reference proteome</keyword>
<name>A0AA41S8Z8_PAPNU</name>
<dbReference type="PANTHER" id="PTHR42924:SF3">
    <property type="entry name" value="POLYMERASE_HISTIDINOL PHOSPHATASE N-TERMINAL DOMAIN-CONTAINING PROTEIN"/>
    <property type="match status" value="1"/>
</dbReference>
<dbReference type="InterPro" id="IPR052018">
    <property type="entry name" value="PHP_domain"/>
</dbReference>
<evidence type="ECO:0000313" key="2">
    <source>
        <dbReference type="Proteomes" id="UP001177140"/>
    </source>
</evidence>
<dbReference type="SUPFAM" id="SSF89550">
    <property type="entry name" value="PHP domain-like"/>
    <property type="match status" value="1"/>
</dbReference>
<organism evidence="1 2">
    <name type="scientific">Papaver nudicaule</name>
    <name type="common">Iceland poppy</name>
    <dbReference type="NCBI Taxonomy" id="74823"/>
    <lineage>
        <taxon>Eukaryota</taxon>
        <taxon>Viridiplantae</taxon>
        <taxon>Streptophyta</taxon>
        <taxon>Embryophyta</taxon>
        <taxon>Tracheophyta</taxon>
        <taxon>Spermatophyta</taxon>
        <taxon>Magnoliopsida</taxon>
        <taxon>Ranunculales</taxon>
        <taxon>Papaveraceae</taxon>
        <taxon>Papaveroideae</taxon>
        <taxon>Papaver</taxon>
    </lineage>
</organism>
<dbReference type="GO" id="GO:0004534">
    <property type="term" value="F:5'-3' RNA exonuclease activity"/>
    <property type="evidence" value="ECO:0007669"/>
    <property type="project" value="TreeGrafter"/>
</dbReference>
<dbReference type="PANTHER" id="PTHR42924">
    <property type="entry name" value="EXONUCLEASE"/>
    <property type="match status" value="1"/>
</dbReference>
<dbReference type="FunFam" id="1.10.150.650:FF:000002">
    <property type="entry name" value="PHP domain-containing protein"/>
    <property type="match status" value="1"/>
</dbReference>
<gene>
    <name evidence="1" type="ORF">MKW94_024584</name>
</gene>
<dbReference type="InterPro" id="IPR016195">
    <property type="entry name" value="Pol/histidinol_Pase-like"/>
</dbReference>
<comment type="caution">
    <text evidence="1">The sequence shown here is derived from an EMBL/GenBank/DDBJ whole genome shotgun (WGS) entry which is preliminary data.</text>
</comment>
<evidence type="ECO:0000313" key="1">
    <source>
        <dbReference type="EMBL" id="MCL7032356.1"/>
    </source>
</evidence>
<dbReference type="AlphaFoldDB" id="A0AA41S8Z8"/>
<dbReference type="Proteomes" id="UP001177140">
    <property type="component" value="Unassembled WGS sequence"/>
</dbReference>
<reference evidence="1" key="1">
    <citation type="submission" date="2022-03" db="EMBL/GenBank/DDBJ databases">
        <title>A functionally conserved STORR gene fusion in Papaver species that diverged 16.8 million years ago.</title>
        <authorList>
            <person name="Catania T."/>
        </authorList>
    </citation>
    <scope>NUCLEOTIDE SEQUENCE</scope>
    <source>
        <strain evidence="1">S-191538</strain>
    </source>
</reference>